<evidence type="ECO:0000256" key="1">
    <source>
        <dbReference type="ARBA" id="ARBA00011900"/>
    </source>
</evidence>
<comment type="catalytic activity">
    <reaction evidence="4">
        <text>a 2'-deoxyadenosine in DNA + S-adenosyl-L-methionine = an N(6)-methyl-2'-deoxyadenosine in DNA + S-adenosyl-L-homocysteine + H(+)</text>
        <dbReference type="Rhea" id="RHEA:15197"/>
        <dbReference type="Rhea" id="RHEA-COMP:12418"/>
        <dbReference type="Rhea" id="RHEA-COMP:12419"/>
        <dbReference type="ChEBI" id="CHEBI:15378"/>
        <dbReference type="ChEBI" id="CHEBI:57856"/>
        <dbReference type="ChEBI" id="CHEBI:59789"/>
        <dbReference type="ChEBI" id="CHEBI:90615"/>
        <dbReference type="ChEBI" id="CHEBI:90616"/>
        <dbReference type="EC" id="2.1.1.72"/>
    </reaction>
</comment>
<dbReference type="Pfam" id="PF12950">
    <property type="entry name" value="TaqI_C"/>
    <property type="match status" value="1"/>
</dbReference>
<proteinExistence type="predicted"/>
<name>A0A5J4S0L3_9ZZZZ</name>
<dbReference type="PANTHER" id="PTHR33841:SF1">
    <property type="entry name" value="DNA METHYLTRANSFERASE A"/>
    <property type="match status" value="1"/>
</dbReference>
<dbReference type="EMBL" id="SNRY01000576">
    <property type="protein sequence ID" value="KAA6338940.1"/>
    <property type="molecule type" value="Genomic_DNA"/>
</dbReference>
<keyword evidence="2" id="KW-0489">Methyltransferase</keyword>
<keyword evidence="3" id="KW-0808">Transferase</keyword>
<gene>
    <name evidence="6" type="ORF">EZS27_013097</name>
</gene>
<dbReference type="PANTHER" id="PTHR33841">
    <property type="entry name" value="DNA METHYLTRANSFERASE YEEA-RELATED"/>
    <property type="match status" value="1"/>
</dbReference>
<evidence type="ECO:0000313" key="6">
    <source>
        <dbReference type="EMBL" id="KAA6338940.1"/>
    </source>
</evidence>
<sequence length="257" mass="29831">MGTPLKNWNINIYRGILTGYNEAFIIDGKKKDELIEKDPKSADIIRPLLRGRDIKRYGYEFADLYLITTFPSLKIDIEQYPAVKQYLMSFGYDRLKQTGEKGARKKTNNQWFETQDTIGYWEDFYKQKIVWKAVGRNLAFSLLEEGSFLTAPASFITSIDNLYILGILCSSYAKYFIYNNSDTTGAGDIMLNIQSLEKLPLPKLLPEVHNVFCEKVEQVLKRKGNKETTLSIEEEIDKIVYNIFNFCKEEIEFIESQ</sequence>
<dbReference type="InterPro" id="IPR050953">
    <property type="entry name" value="N4_N6_ade-DNA_methylase"/>
</dbReference>
<feature type="domain" description="TaqI-like C-terminal specificity" evidence="5">
    <location>
        <begin position="47"/>
        <end position="201"/>
    </location>
</feature>
<dbReference type="EC" id="2.1.1.72" evidence="1"/>
<reference evidence="6" key="1">
    <citation type="submission" date="2019-03" db="EMBL/GenBank/DDBJ databases">
        <title>Single cell metagenomics reveals metabolic interactions within the superorganism composed of flagellate Streblomastix strix and complex community of Bacteroidetes bacteria on its surface.</title>
        <authorList>
            <person name="Treitli S.C."/>
            <person name="Kolisko M."/>
            <person name="Husnik F."/>
            <person name="Keeling P."/>
            <person name="Hampl V."/>
        </authorList>
    </citation>
    <scope>NUCLEOTIDE SEQUENCE</scope>
    <source>
        <strain evidence="6">STM</strain>
    </source>
</reference>
<evidence type="ECO:0000259" key="5">
    <source>
        <dbReference type="Pfam" id="PF12950"/>
    </source>
</evidence>
<comment type="caution">
    <text evidence="6">The sequence shown here is derived from an EMBL/GenBank/DDBJ whole genome shotgun (WGS) entry which is preliminary data.</text>
</comment>
<protein>
    <recommendedName>
        <fullName evidence="1">site-specific DNA-methyltransferase (adenine-specific)</fullName>
        <ecNumber evidence="1">2.1.1.72</ecNumber>
    </recommendedName>
</protein>
<evidence type="ECO:0000256" key="3">
    <source>
        <dbReference type="ARBA" id="ARBA00022679"/>
    </source>
</evidence>
<dbReference type="AlphaFoldDB" id="A0A5J4S0L3"/>
<dbReference type="GO" id="GO:0009007">
    <property type="term" value="F:site-specific DNA-methyltransferase (adenine-specific) activity"/>
    <property type="evidence" value="ECO:0007669"/>
    <property type="project" value="UniProtKB-EC"/>
</dbReference>
<organism evidence="6">
    <name type="scientific">termite gut metagenome</name>
    <dbReference type="NCBI Taxonomy" id="433724"/>
    <lineage>
        <taxon>unclassified sequences</taxon>
        <taxon>metagenomes</taxon>
        <taxon>organismal metagenomes</taxon>
    </lineage>
</organism>
<evidence type="ECO:0000256" key="2">
    <source>
        <dbReference type="ARBA" id="ARBA00022603"/>
    </source>
</evidence>
<accession>A0A5J4S0L3</accession>
<dbReference type="InterPro" id="IPR025931">
    <property type="entry name" value="TaqI_C"/>
</dbReference>
<dbReference type="GO" id="GO:0032259">
    <property type="term" value="P:methylation"/>
    <property type="evidence" value="ECO:0007669"/>
    <property type="project" value="UniProtKB-KW"/>
</dbReference>
<evidence type="ECO:0000256" key="4">
    <source>
        <dbReference type="ARBA" id="ARBA00047942"/>
    </source>
</evidence>